<dbReference type="SUPFAM" id="SSF53335">
    <property type="entry name" value="S-adenosyl-L-methionine-dependent methyltransferases"/>
    <property type="match status" value="1"/>
</dbReference>
<dbReference type="Pfam" id="PF05050">
    <property type="entry name" value="Methyltransf_21"/>
    <property type="match status" value="1"/>
</dbReference>
<dbReference type="InterPro" id="IPR029063">
    <property type="entry name" value="SAM-dependent_MTases_sf"/>
</dbReference>
<dbReference type="PANTHER" id="PTHR34203:SF15">
    <property type="entry name" value="SLL1173 PROTEIN"/>
    <property type="match status" value="1"/>
</dbReference>
<evidence type="ECO:0000313" key="3">
    <source>
        <dbReference type="Proteomes" id="UP000008206"/>
    </source>
</evidence>
<dbReference type="KEGG" id="cyj:Cyan7822_3777"/>
<dbReference type="InterPro" id="IPR052514">
    <property type="entry name" value="SAM-dependent_MTase"/>
</dbReference>
<proteinExistence type="predicted"/>
<dbReference type="NCBIfam" id="TIGR01444">
    <property type="entry name" value="fkbM_fam"/>
    <property type="match status" value="1"/>
</dbReference>
<organism evidence="2 3">
    <name type="scientific">Gloeothece verrucosa (strain PCC 7822)</name>
    <name type="common">Cyanothece sp. (strain PCC 7822)</name>
    <dbReference type="NCBI Taxonomy" id="497965"/>
    <lineage>
        <taxon>Bacteria</taxon>
        <taxon>Bacillati</taxon>
        <taxon>Cyanobacteriota</taxon>
        <taxon>Cyanophyceae</taxon>
        <taxon>Oscillatoriophycideae</taxon>
        <taxon>Chroococcales</taxon>
        <taxon>Aphanothecaceae</taxon>
        <taxon>Gloeothece</taxon>
        <taxon>Gloeothece verrucosa</taxon>
    </lineage>
</organism>
<dbReference type="GO" id="GO:0032259">
    <property type="term" value="P:methylation"/>
    <property type="evidence" value="ECO:0007669"/>
    <property type="project" value="UniProtKB-KW"/>
</dbReference>
<dbReference type="GO" id="GO:0008168">
    <property type="term" value="F:methyltransferase activity"/>
    <property type="evidence" value="ECO:0007669"/>
    <property type="project" value="UniProtKB-KW"/>
</dbReference>
<sequence length="277" mass="32056">MKILQNLLLLIYSLVNKSGLFKRIWLKKIFYFAYFLYKQYFEDPFFGLTQKYPELFRGGHILDVGANIGYTATIFAKVIAPEFKIYAFEPDEKNFNSLQEIIKFNHQIEKIIAIQSAVGEREGLVNLWHNDNHHGDHKIVTPEYQKTGIDLKKVSAVSICSIDHFVESRLENAAIKFMKIDVQGYELAVCRGMEKTLMANPDAIIALEYMPSSLSELGFDSAELLQFFRDKNYYIYILSQRGNLAKADRKLLDTLVKKRGYIDLLLSKKELREKSSL</sequence>
<evidence type="ECO:0000313" key="2">
    <source>
        <dbReference type="EMBL" id="ADN15712.1"/>
    </source>
</evidence>
<dbReference type="InterPro" id="IPR006342">
    <property type="entry name" value="FkbM_mtfrase"/>
</dbReference>
<accession>E0UI60</accession>
<dbReference type="AlphaFoldDB" id="E0UI60"/>
<dbReference type="Gene3D" id="3.40.50.150">
    <property type="entry name" value="Vaccinia Virus protein VP39"/>
    <property type="match status" value="1"/>
</dbReference>
<dbReference type="OrthoDB" id="9784101at2"/>
<dbReference type="PANTHER" id="PTHR34203">
    <property type="entry name" value="METHYLTRANSFERASE, FKBM FAMILY PROTEIN"/>
    <property type="match status" value="1"/>
</dbReference>
<protein>
    <submittedName>
        <fullName evidence="2">Methyltransferase FkbM family</fullName>
    </submittedName>
</protein>
<gene>
    <name evidence="2" type="ordered locus">Cyan7822_3777</name>
</gene>
<dbReference type="STRING" id="497965.Cyan7822_3777"/>
<dbReference type="HOGENOM" id="CLU_1011414_0_0_3"/>
<keyword evidence="2" id="KW-0489">Methyltransferase</keyword>
<keyword evidence="3" id="KW-1185">Reference proteome</keyword>
<dbReference type="RefSeq" id="WP_013323780.1">
    <property type="nucleotide sequence ID" value="NC_014501.1"/>
</dbReference>
<keyword evidence="2" id="KW-0808">Transferase</keyword>
<evidence type="ECO:0000259" key="1">
    <source>
        <dbReference type="Pfam" id="PF05050"/>
    </source>
</evidence>
<reference evidence="3" key="1">
    <citation type="journal article" date="2011" name="MBio">
        <title>Novel metabolic attributes of the genus Cyanothece, comprising a group of unicellular nitrogen-fixing Cyanobacteria.</title>
        <authorList>
            <person name="Bandyopadhyay A."/>
            <person name="Elvitigala T."/>
            <person name="Welsh E."/>
            <person name="Stockel J."/>
            <person name="Liberton M."/>
            <person name="Min H."/>
            <person name="Sherman L.A."/>
            <person name="Pakrasi H.B."/>
        </authorList>
    </citation>
    <scope>NUCLEOTIDE SEQUENCE [LARGE SCALE GENOMIC DNA]</scope>
    <source>
        <strain evidence="3">PCC 7822</strain>
    </source>
</reference>
<dbReference type="Proteomes" id="UP000008206">
    <property type="component" value="Chromosome"/>
</dbReference>
<name>E0UI60_GLOV7</name>
<feature type="domain" description="Methyltransferase FkbM" evidence="1">
    <location>
        <begin position="63"/>
        <end position="233"/>
    </location>
</feature>
<dbReference type="eggNOG" id="COG2520">
    <property type="taxonomic scope" value="Bacteria"/>
</dbReference>
<dbReference type="EMBL" id="CP002198">
    <property type="protein sequence ID" value="ADN15712.1"/>
    <property type="molecule type" value="Genomic_DNA"/>
</dbReference>